<dbReference type="Proteomes" id="UP000499080">
    <property type="component" value="Unassembled WGS sequence"/>
</dbReference>
<keyword evidence="3" id="KW-0539">Nucleus</keyword>
<accession>A0A4Y2SRP3</accession>
<dbReference type="GO" id="GO:0003714">
    <property type="term" value="F:transcription corepressor activity"/>
    <property type="evidence" value="ECO:0007669"/>
    <property type="project" value="TreeGrafter"/>
</dbReference>
<evidence type="ECO:0000256" key="1">
    <source>
        <dbReference type="ARBA" id="ARBA00004123"/>
    </source>
</evidence>
<name>A0A4Y2SRP3_ARAVE</name>
<dbReference type="GO" id="GO:0030690">
    <property type="term" value="C:Noc1p-Noc2p complex"/>
    <property type="evidence" value="ECO:0007669"/>
    <property type="project" value="TreeGrafter"/>
</dbReference>
<dbReference type="OrthoDB" id="10266662at2759"/>
<dbReference type="GO" id="GO:0042273">
    <property type="term" value="P:ribosomal large subunit biogenesis"/>
    <property type="evidence" value="ECO:0007669"/>
    <property type="project" value="TreeGrafter"/>
</dbReference>
<gene>
    <name evidence="4" type="ORF">AVEN_221398_1</name>
</gene>
<comment type="subcellular location">
    <subcellularLocation>
        <location evidence="1">Nucleus</location>
    </subcellularLocation>
</comment>
<evidence type="ECO:0000313" key="5">
    <source>
        <dbReference type="Proteomes" id="UP000499080"/>
    </source>
</evidence>
<dbReference type="EMBL" id="BGPR01023674">
    <property type="protein sequence ID" value="GBN91032.1"/>
    <property type="molecule type" value="Genomic_DNA"/>
</dbReference>
<dbReference type="GO" id="GO:0000122">
    <property type="term" value="P:negative regulation of transcription by RNA polymerase II"/>
    <property type="evidence" value="ECO:0007669"/>
    <property type="project" value="TreeGrafter"/>
</dbReference>
<evidence type="ECO:0000313" key="4">
    <source>
        <dbReference type="EMBL" id="GBN91032.1"/>
    </source>
</evidence>
<dbReference type="GO" id="GO:0042393">
    <property type="term" value="F:histone binding"/>
    <property type="evidence" value="ECO:0007669"/>
    <property type="project" value="TreeGrafter"/>
</dbReference>
<protein>
    <recommendedName>
        <fullName evidence="6">Nucleolar complex protein 2 homolog</fullName>
    </recommendedName>
</protein>
<dbReference type="PANTHER" id="PTHR12687">
    <property type="entry name" value="NUCLEOLAR COMPLEX 2 AND RAD4-RELATED"/>
    <property type="match status" value="1"/>
</dbReference>
<dbReference type="GO" id="GO:0005730">
    <property type="term" value="C:nucleolus"/>
    <property type="evidence" value="ECO:0007669"/>
    <property type="project" value="TreeGrafter"/>
</dbReference>
<evidence type="ECO:0000256" key="3">
    <source>
        <dbReference type="ARBA" id="ARBA00023242"/>
    </source>
</evidence>
<dbReference type="InterPro" id="IPR005343">
    <property type="entry name" value="Noc2"/>
</dbReference>
<evidence type="ECO:0000256" key="2">
    <source>
        <dbReference type="ARBA" id="ARBA00005907"/>
    </source>
</evidence>
<comment type="caution">
    <text evidence="4">The sequence shown here is derived from an EMBL/GenBank/DDBJ whole genome shotgun (WGS) entry which is preliminary data.</text>
</comment>
<dbReference type="GO" id="GO:0030691">
    <property type="term" value="C:Noc2p-Noc3p complex"/>
    <property type="evidence" value="ECO:0007669"/>
    <property type="project" value="TreeGrafter"/>
</dbReference>
<comment type="similarity">
    <text evidence="2">Belongs to the NOC2 family.</text>
</comment>
<reference evidence="4 5" key="1">
    <citation type="journal article" date="2019" name="Sci. Rep.">
        <title>Orb-weaving spider Araneus ventricosus genome elucidates the spidroin gene catalogue.</title>
        <authorList>
            <person name="Kono N."/>
            <person name="Nakamura H."/>
            <person name="Ohtoshi R."/>
            <person name="Moran D.A.P."/>
            <person name="Shinohara A."/>
            <person name="Yoshida Y."/>
            <person name="Fujiwara M."/>
            <person name="Mori M."/>
            <person name="Tomita M."/>
            <person name="Arakawa K."/>
        </authorList>
    </citation>
    <scope>NUCLEOTIDE SEQUENCE [LARGE SCALE GENOMIC DNA]</scope>
</reference>
<organism evidence="4 5">
    <name type="scientific">Araneus ventricosus</name>
    <name type="common">Orbweaver spider</name>
    <name type="synonym">Epeira ventricosa</name>
    <dbReference type="NCBI Taxonomy" id="182803"/>
    <lineage>
        <taxon>Eukaryota</taxon>
        <taxon>Metazoa</taxon>
        <taxon>Ecdysozoa</taxon>
        <taxon>Arthropoda</taxon>
        <taxon>Chelicerata</taxon>
        <taxon>Arachnida</taxon>
        <taxon>Araneae</taxon>
        <taxon>Araneomorphae</taxon>
        <taxon>Entelegynae</taxon>
        <taxon>Araneoidea</taxon>
        <taxon>Araneidae</taxon>
        <taxon>Araneus</taxon>
    </lineage>
</organism>
<evidence type="ECO:0008006" key="6">
    <source>
        <dbReference type="Google" id="ProtNLM"/>
    </source>
</evidence>
<sequence>MSSDSEVEEASIHAATLKKLKYKDPDFYEFLKENDKELLDFKYSESEDDEPEVANDEESNIKISAKKLTYIKENISSAPTIKLCKALISAFKSAVNQADGSDKKIDMSNSEFFNDVVKLCLIDLVPALYKVLHLSAEPGKKKIDPTRSKVWKKVQMSVKSYLIDMLKMISRLDLRTVCGPPS</sequence>
<dbReference type="GO" id="GO:0005654">
    <property type="term" value="C:nucleoplasm"/>
    <property type="evidence" value="ECO:0007669"/>
    <property type="project" value="TreeGrafter"/>
</dbReference>
<keyword evidence="5" id="KW-1185">Reference proteome</keyword>
<dbReference type="PANTHER" id="PTHR12687:SF4">
    <property type="entry name" value="NUCLEOLAR COMPLEX PROTEIN 2 HOMOLOG"/>
    <property type="match status" value="1"/>
</dbReference>
<dbReference type="AlphaFoldDB" id="A0A4Y2SRP3"/>
<proteinExistence type="inferred from homology"/>